<keyword evidence="8" id="KW-1185">Reference proteome</keyword>
<evidence type="ECO:0000313" key="8">
    <source>
        <dbReference type="Proteomes" id="UP000501179"/>
    </source>
</evidence>
<keyword evidence="1" id="KW-1003">Cell membrane</keyword>
<organism evidence="7 8">
    <name type="scientific">Streptomyces liangshanensis</name>
    <dbReference type="NCBI Taxonomy" id="2717324"/>
    <lineage>
        <taxon>Bacteria</taxon>
        <taxon>Bacillati</taxon>
        <taxon>Actinomycetota</taxon>
        <taxon>Actinomycetes</taxon>
        <taxon>Kitasatosporales</taxon>
        <taxon>Streptomycetaceae</taxon>
        <taxon>Streptomyces</taxon>
    </lineage>
</organism>
<dbReference type="PROSITE" id="PS51257">
    <property type="entry name" value="PROKAR_LIPOPROTEIN"/>
    <property type="match status" value="1"/>
</dbReference>
<dbReference type="KEGG" id="slia:HA039_31330"/>
<evidence type="ECO:0000256" key="2">
    <source>
        <dbReference type="ARBA" id="ARBA00022729"/>
    </source>
</evidence>
<keyword evidence="5" id="KW-0449">Lipoprotein</keyword>
<dbReference type="AlphaFoldDB" id="A0A6G9H6U2"/>
<dbReference type="RefSeq" id="WP_167035069.1">
    <property type="nucleotide sequence ID" value="NZ_CP050177.1"/>
</dbReference>
<keyword evidence="3" id="KW-0472">Membrane</keyword>
<evidence type="ECO:0000256" key="5">
    <source>
        <dbReference type="ARBA" id="ARBA00023288"/>
    </source>
</evidence>
<dbReference type="Gene3D" id="3.40.190.10">
    <property type="entry name" value="Periplasmic binding protein-like II"/>
    <property type="match status" value="1"/>
</dbReference>
<keyword evidence="2 6" id="KW-0732">Signal</keyword>
<sequence>MRIPFTRNVRLAAVAAATALSLTGLSACGGSSGSGGDAKSLEMWTFKQSHVGALRDAAAEFKKQTGITVKVEAYTPDDAYTTKVQSAAKTGDLPDVLEVHSDGEDRTLGAAGILSDLSGDFKGDWAGRIQQSVQQSGLVTAQRFKDSQPTTAKDHGIKEGQRFSVPLTVGTFGIVYANKKMLAEAGINKAPADWEEFLAALKATKAKNGTTGGLALGLKVQSTGLNWVLQPLAFSQLGQSAYESLFGKDKNADFASPNGLKVLGMYNALTPYWMPGAQTLTIDQADQAFAQGKAAFDVGGTFTLAFLQQNGMKPDDVLAFGLPSPKDGAIPHRALGPLALTGLSLTATSEKPDNAKKWMEFLSQQKVAAQFAKAASDVPATELGADAATVLGPTLSALVDSFKGTPRTTYDPSRGNEFRAPGYEQDDAGAILADLTPLRQQSVEATAKKLRELNASYWAAAQ</sequence>
<dbReference type="EMBL" id="CP050177">
    <property type="protein sequence ID" value="QIQ06210.1"/>
    <property type="molecule type" value="Genomic_DNA"/>
</dbReference>
<dbReference type="Proteomes" id="UP000501179">
    <property type="component" value="Chromosome"/>
</dbReference>
<dbReference type="SUPFAM" id="SSF53850">
    <property type="entry name" value="Periplasmic binding protein-like II"/>
    <property type="match status" value="1"/>
</dbReference>
<evidence type="ECO:0000313" key="7">
    <source>
        <dbReference type="EMBL" id="QIQ06210.1"/>
    </source>
</evidence>
<proteinExistence type="predicted"/>
<protein>
    <submittedName>
        <fullName evidence="7">Extracellular solute-binding protein</fullName>
    </submittedName>
</protein>
<evidence type="ECO:0000256" key="4">
    <source>
        <dbReference type="ARBA" id="ARBA00023139"/>
    </source>
</evidence>
<accession>A0A6G9H6U2</accession>
<evidence type="ECO:0000256" key="3">
    <source>
        <dbReference type="ARBA" id="ARBA00023136"/>
    </source>
</evidence>
<keyword evidence="4" id="KW-0564">Palmitate</keyword>
<name>A0A6G9H6U2_9ACTN</name>
<feature type="signal peptide" evidence="6">
    <location>
        <begin position="1"/>
        <end position="26"/>
    </location>
</feature>
<dbReference type="InterPro" id="IPR006059">
    <property type="entry name" value="SBP"/>
</dbReference>
<evidence type="ECO:0000256" key="6">
    <source>
        <dbReference type="SAM" id="SignalP"/>
    </source>
</evidence>
<dbReference type="Pfam" id="PF01547">
    <property type="entry name" value="SBP_bac_1"/>
    <property type="match status" value="1"/>
</dbReference>
<dbReference type="PANTHER" id="PTHR43649">
    <property type="entry name" value="ARABINOSE-BINDING PROTEIN-RELATED"/>
    <property type="match status" value="1"/>
</dbReference>
<gene>
    <name evidence="7" type="ORF">HA039_31330</name>
</gene>
<dbReference type="InterPro" id="IPR050490">
    <property type="entry name" value="Bact_solute-bd_prot1"/>
</dbReference>
<feature type="chain" id="PRO_5038888026" evidence="6">
    <location>
        <begin position="27"/>
        <end position="462"/>
    </location>
</feature>
<dbReference type="PANTHER" id="PTHR43649:SF33">
    <property type="entry name" value="POLYGALACTURONAN_RHAMNOGALACTURONAN-BINDING PROTEIN YTCQ"/>
    <property type="match status" value="1"/>
</dbReference>
<reference evidence="7 8" key="1">
    <citation type="submission" date="2020-03" db="EMBL/GenBank/DDBJ databases">
        <title>A novel species.</title>
        <authorList>
            <person name="Gao J."/>
        </authorList>
    </citation>
    <scope>NUCLEOTIDE SEQUENCE [LARGE SCALE GENOMIC DNA]</scope>
    <source>
        <strain evidence="7 8">QMT-12</strain>
    </source>
</reference>
<evidence type="ECO:0000256" key="1">
    <source>
        <dbReference type="ARBA" id="ARBA00022475"/>
    </source>
</evidence>